<accession>R7TI52</accession>
<dbReference type="CDD" id="cd05402">
    <property type="entry name" value="NT_PAP_TUTase"/>
    <property type="match status" value="1"/>
</dbReference>
<dbReference type="InterPro" id="IPR002058">
    <property type="entry name" value="PAP_assoc"/>
</dbReference>
<comment type="cofactor">
    <cofactor evidence="1">
        <name>Mn(2+)</name>
        <dbReference type="ChEBI" id="CHEBI:29035"/>
    </cofactor>
</comment>
<evidence type="ECO:0000313" key="9">
    <source>
        <dbReference type="EnsemblMetazoa" id="CapteP220251"/>
    </source>
</evidence>
<keyword evidence="3" id="KW-0808">Transferase</keyword>
<evidence type="ECO:0000259" key="7">
    <source>
        <dbReference type="Pfam" id="PF22600"/>
    </source>
</evidence>
<reference evidence="8 10" key="2">
    <citation type="journal article" date="2013" name="Nature">
        <title>Insights into bilaterian evolution from three spiralian genomes.</title>
        <authorList>
            <person name="Simakov O."/>
            <person name="Marletaz F."/>
            <person name="Cho S.J."/>
            <person name="Edsinger-Gonzales E."/>
            <person name="Havlak P."/>
            <person name="Hellsten U."/>
            <person name="Kuo D.H."/>
            <person name="Larsson T."/>
            <person name="Lv J."/>
            <person name="Arendt D."/>
            <person name="Savage R."/>
            <person name="Osoegawa K."/>
            <person name="de Jong P."/>
            <person name="Grimwood J."/>
            <person name="Chapman J.A."/>
            <person name="Shapiro H."/>
            <person name="Aerts A."/>
            <person name="Otillar R.P."/>
            <person name="Terry A.Y."/>
            <person name="Boore J.L."/>
            <person name="Grigoriev I.V."/>
            <person name="Lindberg D.R."/>
            <person name="Seaver E.C."/>
            <person name="Weisblat D.A."/>
            <person name="Putnam N.H."/>
            <person name="Rokhsar D.S."/>
        </authorList>
    </citation>
    <scope>NUCLEOTIDE SEQUENCE</scope>
    <source>
        <strain evidence="8 10">I ESC-2004</strain>
    </source>
</reference>
<keyword evidence="10" id="KW-1185">Reference proteome</keyword>
<dbReference type="PANTHER" id="PTHR12271">
    <property type="entry name" value="POLY A POLYMERASE CID PAP -RELATED"/>
    <property type="match status" value="1"/>
</dbReference>
<evidence type="ECO:0000256" key="4">
    <source>
        <dbReference type="ARBA" id="ARBA00022723"/>
    </source>
</evidence>
<evidence type="ECO:0000259" key="6">
    <source>
        <dbReference type="Pfam" id="PF03828"/>
    </source>
</evidence>
<reference evidence="9" key="3">
    <citation type="submission" date="2015-06" db="UniProtKB">
        <authorList>
            <consortium name="EnsemblMetazoa"/>
        </authorList>
    </citation>
    <scope>IDENTIFICATION</scope>
</reference>
<evidence type="ECO:0000256" key="3">
    <source>
        <dbReference type="ARBA" id="ARBA00022679"/>
    </source>
</evidence>
<dbReference type="OMA" id="LRFDNDM"/>
<organism evidence="8">
    <name type="scientific">Capitella teleta</name>
    <name type="common">Polychaete worm</name>
    <dbReference type="NCBI Taxonomy" id="283909"/>
    <lineage>
        <taxon>Eukaryota</taxon>
        <taxon>Metazoa</taxon>
        <taxon>Spiralia</taxon>
        <taxon>Lophotrochozoa</taxon>
        <taxon>Annelida</taxon>
        <taxon>Polychaeta</taxon>
        <taxon>Sedentaria</taxon>
        <taxon>Scolecida</taxon>
        <taxon>Capitellidae</taxon>
        <taxon>Capitella</taxon>
    </lineage>
</organism>
<dbReference type="OrthoDB" id="6091075at2759"/>
<comment type="cofactor">
    <cofactor evidence="2">
        <name>Mg(2+)</name>
        <dbReference type="ChEBI" id="CHEBI:18420"/>
    </cofactor>
</comment>
<evidence type="ECO:0000256" key="1">
    <source>
        <dbReference type="ARBA" id="ARBA00001936"/>
    </source>
</evidence>
<dbReference type="Gene3D" id="3.30.460.10">
    <property type="entry name" value="Beta Polymerase, domain 2"/>
    <property type="match status" value="1"/>
</dbReference>
<dbReference type="InterPro" id="IPR043519">
    <property type="entry name" value="NT_sf"/>
</dbReference>
<dbReference type="PANTHER" id="PTHR12271:SF133">
    <property type="entry name" value="POLY(A) RNA POLYMERASE, MITOCHONDRIAL"/>
    <property type="match status" value="1"/>
</dbReference>
<evidence type="ECO:0000256" key="5">
    <source>
        <dbReference type="ARBA" id="ARBA00022842"/>
    </source>
</evidence>
<dbReference type="SUPFAM" id="SSF81631">
    <property type="entry name" value="PAP/OAS1 substrate-binding domain"/>
    <property type="match status" value="1"/>
</dbReference>
<dbReference type="SUPFAM" id="SSF81301">
    <property type="entry name" value="Nucleotidyltransferase"/>
    <property type="match status" value="1"/>
</dbReference>
<dbReference type="FunCoup" id="R7TI52">
    <property type="interactions" value="1616"/>
</dbReference>
<dbReference type="Pfam" id="PF22600">
    <property type="entry name" value="MTPAP-like_central"/>
    <property type="match status" value="1"/>
</dbReference>
<protein>
    <recommendedName>
        <fullName evidence="11">PAP-associated domain-containing protein</fullName>
    </recommendedName>
</protein>
<dbReference type="Pfam" id="PF03828">
    <property type="entry name" value="PAP_assoc"/>
    <property type="match status" value="1"/>
</dbReference>
<dbReference type="HOGENOM" id="CLU_554601_0_0_1"/>
<dbReference type="EnsemblMetazoa" id="CapteT220251">
    <property type="protein sequence ID" value="CapteP220251"/>
    <property type="gene ID" value="CapteG220251"/>
</dbReference>
<dbReference type="EMBL" id="AMQN01014169">
    <property type="status" value="NOT_ANNOTATED_CDS"/>
    <property type="molecule type" value="Genomic_DNA"/>
</dbReference>
<keyword evidence="4" id="KW-0479">Metal-binding</keyword>
<dbReference type="InterPro" id="IPR054708">
    <property type="entry name" value="MTPAP-like_central"/>
</dbReference>
<evidence type="ECO:0000256" key="2">
    <source>
        <dbReference type="ARBA" id="ARBA00001946"/>
    </source>
</evidence>
<evidence type="ECO:0000313" key="8">
    <source>
        <dbReference type="EMBL" id="ELT90760.1"/>
    </source>
</evidence>
<sequence>MKSSIRNPLNRKTQRSLSCIHLTSAKNAGPKDPFLWAAQRKREAHRSVLVDNYIKQDSQTIVAYCQQFGPVKAAFAVPLSTDRNFLLVEFKSPDGRSSFINSVNAEANRRRLFIQSAECRVIQKIDTHKLRRHEKIPIVKRETTEGDDSLNQQMGTASTLSEQMQLVEEACGMQDVDIRLRFFLLSLLENIVSSLFHGTTLDAFGSITSQLGSSSSDIDLILTQPAHKTQERYHNSPLRFYFLSQDFLDSQKGKTQMMSILASYLRCFHPTFHSVTKILNANVPIIRFKHNSEIDIDVSSTDNVAVLMSKILFYLSSHEHRFKTLLMSIKFWAKSLGITVMPSGYPTNFTLTSLLIFFLQTKVIIPPFESFTQDKTGDDIILPVKWQDIFKTDDTTSADDLLIGFFEFYANFDYSQTMSIRNGECIEKWQEEDWPLKLENPLQPDRNIPRNVCKNELDNFVRLCKETALILREPKTNGSRSWGLLQAAELER</sequence>
<keyword evidence="5" id="KW-0460">Magnesium</keyword>
<dbReference type="STRING" id="283909.R7TI52"/>
<dbReference type="Gene3D" id="1.10.1410.10">
    <property type="match status" value="1"/>
</dbReference>
<name>R7TI52_CAPTE</name>
<dbReference type="Proteomes" id="UP000014760">
    <property type="component" value="Unassembled WGS sequence"/>
</dbReference>
<dbReference type="GO" id="GO:0046872">
    <property type="term" value="F:metal ion binding"/>
    <property type="evidence" value="ECO:0007669"/>
    <property type="project" value="UniProtKB-KW"/>
</dbReference>
<feature type="domain" description="Poly(A) RNA polymerase mitochondrial-like central palm" evidence="7">
    <location>
        <begin position="160"/>
        <end position="314"/>
    </location>
</feature>
<reference evidence="10" key="1">
    <citation type="submission" date="2012-12" db="EMBL/GenBank/DDBJ databases">
        <authorList>
            <person name="Hellsten U."/>
            <person name="Grimwood J."/>
            <person name="Chapman J.A."/>
            <person name="Shapiro H."/>
            <person name="Aerts A."/>
            <person name="Otillar R.P."/>
            <person name="Terry A.Y."/>
            <person name="Boore J.L."/>
            <person name="Simakov O."/>
            <person name="Marletaz F."/>
            <person name="Cho S.-J."/>
            <person name="Edsinger-Gonzales E."/>
            <person name="Havlak P."/>
            <person name="Kuo D.-H."/>
            <person name="Larsson T."/>
            <person name="Lv J."/>
            <person name="Arendt D."/>
            <person name="Savage R."/>
            <person name="Osoegawa K."/>
            <person name="de Jong P."/>
            <person name="Lindberg D.R."/>
            <person name="Seaver E.C."/>
            <person name="Weisblat D.A."/>
            <person name="Putnam N.H."/>
            <person name="Grigoriev I.V."/>
            <person name="Rokhsar D.S."/>
        </authorList>
    </citation>
    <scope>NUCLEOTIDE SEQUENCE</scope>
    <source>
        <strain evidence="10">I ESC-2004</strain>
    </source>
</reference>
<gene>
    <name evidence="8" type="ORF">CAPTEDRAFT_220251</name>
</gene>
<dbReference type="GO" id="GO:0031123">
    <property type="term" value="P:RNA 3'-end processing"/>
    <property type="evidence" value="ECO:0007669"/>
    <property type="project" value="TreeGrafter"/>
</dbReference>
<proteinExistence type="predicted"/>
<dbReference type="EMBL" id="KB310777">
    <property type="protein sequence ID" value="ELT90760.1"/>
    <property type="molecule type" value="Genomic_DNA"/>
</dbReference>
<evidence type="ECO:0008006" key="11">
    <source>
        <dbReference type="Google" id="ProtNLM"/>
    </source>
</evidence>
<dbReference type="GO" id="GO:1990817">
    <property type="term" value="F:poly(A) RNA polymerase activity"/>
    <property type="evidence" value="ECO:0007669"/>
    <property type="project" value="TreeGrafter"/>
</dbReference>
<feature type="domain" description="PAP-associated" evidence="6">
    <location>
        <begin position="400"/>
        <end position="436"/>
    </location>
</feature>
<evidence type="ECO:0000313" key="10">
    <source>
        <dbReference type="Proteomes" id="UP000014760"/>
    </source>
</evidence>
<dbReference type="AlphaFoldDB" id="R7TI52"/>